<dbReference type="InterPro" id="IPR003593">
    <property type="entry name" value="AAA+_ATPase"/>
</dbReference>
<keyword evidence="4 6" id="KW-0067">ATP-binding</keyword>
<evidence type="ECO:0000256" key="1">
    <source>
        <dbReference type="ARBA" id="ARBA00005417"/>
    </source>
</evidence>
<gene>
    <name evidence="6" type="ORF">ACFOD3_03190</name>
</gene>
<dbReference type="Pfam" id="PF00005">
    <property type="entry name" value="ABC_tran"/>
    <property type="match status" value="1"/>
</dbReference>
<keyword evidence="3" id="KW-0547">Nucleotide-binding</keyword>
<organism evidence="6 7">
    <name type="scientific">Falsiroseomonas tokyonensis</name>
    <dbReference type="NCBI Taxonomy" id="430521"/>
    <lineage>
        <taxon>Bacteria</taxon>
        <taxon>Pseudomonadati</taxon>
        <taxon>Pseudomonadota</taxon>
        <taxon>Alphaproteobacteria</taxon>
        <taxon>Acetobacterales</taxon>
        <taxon>Roseomonadaceae</taxon>
        <taxon>Falsiroseomonas</taxon>
    </lineage>
</organism>
<comment type="caution">
    <text evidence="6">The sequence shown here is derived from an EMBL/GenBank/DDBJ whole genome shotgun (WGS) entry which is preliminary data.</text>
</comment>
<keyword evidence="7" id="KW-1185">Reference proteome</keyword>
<dbReference type="PANTHER" id="PTHR43776:SF7">
    <property type="entry name" value="D,D-DIPEPTIDE TRANSPORT ATP-BINDING PROTEIN DDPF-RELATED"/>
    <property type="match status" value="1"/>
</dbReference>
<dbReference type="PANTHER" id="PTHR43776">
    <property type="entry name" value="TRANSPORT ATP-BINDING PROTEIN"/>
    <property type="match status" value="1"/>
</dbReference>
<dbReference type="PROSITE" id="PS50893">
    <property type="entry name" value="ABC_TRANSPORTER_2"/>
    <property type="match status" value="1"/>
</dbReference>
<proteinExistence type="inferred from homology"/>
<dbReference type="InterPro" id="IPR050319">
    <property type="entry name" value="ABC_transp_ATP-bind"/>
</dbReference>
<protein>
    <submittedName>
        <fullName evidence="6">ABC transporter ATP-binding protein</fullName>
    </submittedName>
</protein>
<reference evidence="7" key="1">
    <citation type="journal article" date="2019" name="Int. J. Syst. Evol. Microbiol.">
        <title>The Global Catalogue of Microorganisms (GCM) 10K type strain sequencing project: providing services to taxonomists for standard genome sequencing and annotation.</title>
        <authorList>
            <consortium name="The Broad Institute Genomics Platform"/>
            <consortium name="The Broad Institute Genome Sequencing Center for Infectious Disease"/>
            <person name="Wu L."/>
            <person name="Ma J."/>
        </authorList>
    </citation>
    <scope>NUCLEOTIDE SEQUENCE [LARGE SCALE GENOMIC DNA]</scope>
    <source>
        <strain evidence="7">CGMCC 1.16855</strain>
    </source>
</reference>
<dbReference type="GO" id="GO:0005524">
    <property type="term" value="F:ATP binding"/>
    <property type="evidence" value="ECO:0007669"/>
    <property type="project" value="UniProtKB-KW"/>
</dbReference>
<evidence type="ECO:0000313" key="7">
    <source>
        <dbReference type="Proteomes" id="UP001595420"/>
    </source>
</evidence>
<dbReference type="Proteomes" id="UP001595420">
    <property type="component" value="Unassembled WGS sequence"/>
</dbReference>
<evidence type="ECO:0000313" key="6">
    <source>
        <dbReference type="EMBL" id="MFC2998881.1"/>
    </source>
</evidence>
<evidence type="ECO:0000256" key="2">
    <source>
        <dbReference type="ARBA" id="ARBA00022448"/>
    </source>
</evidence>
<dbReference type="EMBL" id="JBHRSB010000001">
    <property type="protein sequence ID" value="MFC2998881.1"/>
    <property type="molecule type" value="Genomic_DNA"/>
</dbReference>
<evidence type="ECO:0000259" key="5">
    <source>
        <dbReference type="PROSITE" id="PS50893"/>
    </source>
</evidence>
<accession>A0ABV7BPR7</accession>
<feature type="domain" description="ABC transporter" evidence="5">
    <location>
        <begin position="6"/>
        <end position="244"/>
    </location>
</feature>
<comment type="similarity">
    <text evidence="1">Belongs to the ABC transporter superfamily.</text>
</comment>
<dbReference type="InterPro" id="IPR003439">
    <property type="entry name" value="ABC_transporter-like_ATP-bd"/>
</dbReference>
<name>A0ABV7BPR7_9PROT</name>
<keyword evidence="2" id="KW-0813">Transport</keyword>
<dbReference type="SMART" id="SM00382">
    <property type="entry name" value="AAA"/>
    <property type="match status" value="1"/>
</dbReference>
<evidence type="ECO:0000256" key="3">
    <source>
        <dbReference type="ARBA" id="ARBA00022741"/>
    </source>
</evidence>
<sequence>MTDPILSARDLAAAYPGLLALRGVSLALAPGEALAVVGRSGCGKTTLGRMLAGLPVPGARLSGELAWPGGAAPVAQARRRGLARQVAWLPQEAIAALHPQLTIGTQVAETLRAAGQRADAAAVAGCLAEVGLPAEFAARHPHRLSGGQGQRAALACCLAQSPSVLVADEPTSALDESTGAMLLRLLAERRRARGMALVLVTHDLRAATTLCDRMLVLQDGAIAEEGPALRLAHAPRSQAAQELVAALRLGQAA</sequence>
<evidence type="ECO:0000256" key="4">
    <source>
        <dbReference type="ARBA" id="ARBA00022840"/>
    </source>
</evidence>
<dbReference type="RefSeq" id="WP_216834534.1">
    <property type="nucleotide sequence ID" value="NZ_JAFNJS010000001.1"/>
</dbReference>